<dbReference type="AlphaFoldDB" id="A0A4Y1WWL7"/>
<evidence type="ECO:0000256" key="5">
    <source>
        <dbReference type="SAM" id="Coils"/>
    </source>
</evidence>
<dbReference type="Pfam" id="PF01025">
    <property type="entry name" value="GrpE"/>
    <property type="match status" value="1"/>
</dbReference>
<dbReference type="Gene3D" id="3.90.20.20">
    <property type="match status" value="1"/>
</dbReference>
<evidence type="ECO:0000256" key="3">
    <source>
        <dbReference type="HAMAP-Rule" id="MF_01151"/>
    </source>
</evidence>
<dbReference type="PRINTS" id="PR00773">
    <property type="entry name" value="GRPEPROTEIN"/>
</dbReference>
<dbReference type="CDD" id="cd00446">
    <property type="entry name" value="GrpE"/>
    <property type="match status" value="1"/>
</dbReference>
<evidence type="ECO:0000256" key="1">
    <source>
        <dbReference type="ARBA" id="ARBA00009054"/>
    </source>
</evidence>
<reference evidence="8" key="1">
    <citation type="submission" date="2019-06" db="EMBL/GenBank/DDBJ databases">
        <title>Alistipes onderdonkii subsp. vulgaris subsp. nov., Alistipes dispar sp. nov. and Alistipes communis sp. nov., isolated from human faeces, and creation of Alistipes onderdonkii subsp. onderdonkii subsp. nov.</title>
        <authorList>
            <person name="Sakamoto M."/>
            <person name="Ikeyama N."/>
            <person name="Ogata Y."/>
            <person name="Suda W."/>
            <person name="Iino T."/>
            <person name="Hattori M."/>
            <person name="Ohkuma M."/>
        </authorList>
    </citation>
    <scope>NUCLEOTIDE SEQUENCE [LARGE SCALE GENOMIC DNA]</scope>
    <source>
        <strain evidence="8">5CBH24</strain>
    </source>
</reference>
<keyword evidence="3" id="KW-0346">Stress response</keyword>
<protein>
    <recommendedName>
        <fullName evidence="3">Protein GrpE</fullName>
    </recommendedName>
    <alternativeName>
        <fullName evidence="3">HSP-70 cofactor</fullName>
    </alternativeName>
</protein>
<comment type="subunit">
    <text evidence="3">Homodimer.</text>
</comment>
<comment type="function">
    <text evidence="3">Participates actively in the response to hyperosmotic and heat shock by preventing the aggregation of stress-denatured proteins, in association with DnaK and GrpE. It is the nucleotide exchange factor for DnaK and may function as a thermosensor. Unfolded proteins bind initially to DnaJ; upon interaction with the DnaJ-bound protein, DnaK hydrolyzes its bound ATP, resulting in the formation of a stable complex. GrpE releases ADP from DnaK; ATP binding to DnaK triggers the release of the substrate protein, thus completing the reaction cycle. Several rounds of ATP-dependent interactions between DnaJ, DnaK and GrpE are required for fully efficient folding.</text>
</comment>
<dbReference type="InterPro" id="IPR013805">
    <property type="entry name" value="GrpE_CC"/>
</dbReference>
<dbReference type="PANTHER" id="PTHR21237">
    <property type="entry name" value="GRPE PROTEIN"/>
    <property type="match status" value="1"/>
</dbReference>
<evidence type="ECO:0000256" key="4">
    <source>
        <dbReference type="RuleBase" id="RU004478"/>
    </source>
</evidence>
<sequence length="225" mass="24293">MKKEEIYNEAIGGDEGFAPGEGYPSCDGQPCANVSGDDGVATDTMTDATPTGDEGPSDGAASGETGEESGVEAGGSEQLAPELERRIAEWQDKYLRLQAEFDNYRKRTLREKMELVERGGADVIKAMLPVADDMDRAVEAMAGSDDIEALRAGVGLIAQKFHEVLRSCGVSEIEAKGLELDTDHHEAVARFQAGEEQRGKIVDVVQKGYRLRDKVLRFAKVVVGE</sequence>
<keyword evidence="2 3" id="KW-0143">Chaperone</keyword>
<comment type="similarity">
    <text evidence="1 3 4">Belongs to the GrpE family.</text>
</comment>
<dbReference type="GO" id="GO:0051087">
    <property type="term" value="F:protein-folding chaperone binding"/>
    <property type="evidence" value="ECO:0007669"/>
    <property type="project" value="InterPro"/>
</dbReference>
<name>A0A4Y1WWL7_9BACT</name>
<dbReference type="InterPro" id="IPR000740">
    <property type="entry name" value="GrpE"/>
</dbReference>
<evidence type="ECO:0000256" key="6">
    <source>
        <dbReference type="SAM" id="MobiDB-lite"/>
    </source>
</evidence>
<dbReference type="GO" id="GO:0042803">
    <property type="term" value="F:protein homodimerization activity"/>
    <property type="evidence" value="ECO:0007669"/>
    <property type="project" value="InterPro"/>
</dbReference>
<keyword evidence="8" id="KW-1185">Reference proteome</keyword>
<dbReference type="Proteomes" id="UP000318946">
    <property type="component" value="Chromosome"/>
</dbReference>
<dbReference type="InterPro" id="IPR009012">
    <property type="entry name" value="GrpE_head"/>
</dbReference>
<evidence type="ECO:0000313" key="8">
    <source>
        <dbReference type="Proteomes" id="UP000318946"/>
    </source>
</evidence>
<accession>A0A4Y1WWL7</accession>
<dbReference type="HAMAP" id="MF_01151">
    <property type="entry name" value="GrpE"/>
    <property type="match status" value="1"/>
</dbReference>
<dbReference type="GO" id="GO:0006457">
    <property type="term" value="P:protein folding"/>
    <property type="evidence" value="ECO:0007669"/>
    <property type="project" value="InterPro"/>
</dbReference>
<organism evidence="7 8">
    <name type="scientific">Alistipes communis</name>
    <dbReference type="NCBI Taxonomy" id="2585118"/>
    <lineage>
        <taxon>Bacteria</taxon>
        <taxon>Pseudomonadati</taxon>
        <taxon>Bacteroidota</taxon>
        <taxon>Bacteroidia</taxon>
        <taxon>Bacteroidales</taxon>
        <taxon>Rikenellaceae</taxon>
        <taxon>Alistipes</taxon>
    </lineage>
</organism>
<dbReference type="SUPFAM" id="SSF58014">
    <property type="entry name" value="Coiled-coil domain of nucleotide exchange factor GrpE"/>
    <property type="match status" value="1"/>
</dbReference>
<dbReference type="Gene3D" id="2.30.22.10">
    <property type="entry name" value="Head domain of nucleotide exchange factor GrpE"/>
    <property type="match status" value="1"/>
</dbReference>
<keyword evidence="3" id="KW-0963">Cytoplasm</keyword>
<proteinExistence type="inferred from homology"/>
<gene>
    <name evidence="3" type="primary">grpE</name>
    <name evidence="7" type="ORF">A5CBH24_26700</name>
</gene>
<dbReference type="GeneID" id="78343379"/>
<comment type="subcellular location">
    <subcellularLocation>
        <location evidence="3">Cytoplasm</location>
    </subcellularLocation>
</comment>
<evidence type="ECO:0000313" key="7">
    <source>
        <dbReference type="EMBL" id="BBL05357.1"/>
    </source>
</evidence>
<dbReference type="GO" id="GO:0005737">
    <property type="term" value="C:cytoplasm"/>
    <property type="evidence" value="ECO:0007669"/>
    <property type="project" value="UniProtKB-SubCell"/>
</dbReference>
<dbReference type="EMBL" id="AP019735">
    <property type="protein sequence ID" value="BBL05357.1"/>
    <property type="molecule type" value="Genomic_DNA"/>
</dbReference>
<dbReference type="OrthoDB" id="9812586at2"/>
<evidence type="ECO:0000256" key="2">
    <source>
        <dbReference type="ARBA" id="ARBA00023186"/>
    </source>
</evidence>
<dbReference type="PANTHER" id="PTHR21237:SF23">
    <property type="entry name" value="GRPE PROTEIN HOMOLOG, MITOCHONDRIAL"/>
    <property type="match status" value="1"/>
</dbReference>
<feature type="coiled-coil region" evidence="5">
    <location>
        <begin position="80"/>
        <end position="107"/>
    </location>
</feature>
<dbReference type="RefSeq" id="WP_141413507.1">
    <property type="nucleotide sequence ID" value="NZ_AP019735.1"/>
</dbReference>
<dbReference type="GO" id="GO:0000774">
    <property type="term" value="F:adenyl-nucleotide exchange factor activity"/>
    <property type="evidence" value="ECO:0007669"/>
    <property type="project" value="InterPro"/>
</dbReference>
<feature type="region of interest" description="Disordered" evidence="6">
    <location>
        <begin position="1"/>
        <end position="80"/>
    </location>
</feature>
<dbReference type="SUPFAM" id="SSF51064">
    <property type="entry name" value="Head domain of nucleotide exchange factor GrpE"/>
    <property type="match status" value="1"/>
</dbReference>
<dbReference type="KEGG" id="acou:A5CBH24_26700"/>
<keyword evidence="5" id="KW-0175">Coiled coil</keyword>
<dbReference type="GO" id="GO:0051082">
    <property type="term" value="F:unfolded protein binding"/>
    <property type="evidence" value="ECO:0007669"/>
    <property type="project" value="TreeGrafter"/>
</dbReference>